<protein>
    <recommendedName>
        <fullName evidence="3">Phage gp6-like head-tail connector protein</fullName>
    </recommendedName>
</protein>
<accession>A0A7W8CV67</accession>
<keyword evidence="2" id="KW-1185">Reference proteome</keyword>
<sequence>MMYTIEQARNILRVDGSDNDEQITALVSAIPDYLTETTGYKAKDGVFSPVALTAGRFILWQWYYGENSDVDKVQRVIDCLLKALPAERAVNES</sequence>
<dbReference type="Proteomes" id="UP000539953">
    <property type="component" value="Unassembled WGS sequence"/>
</dbReference>
<gene>
    <name evidence="1" type="ORF">HNQ47_000214</name>
</gene>
<dbReference type="RefSeq" id="WP_183326689.1">
    <property type="nucleotide sequence ID" value="NZ_JACHHK010000001.1"/>
</dbReference>
<dbReference type="EMBL" id="JACHHK010000001">
    <property type="protein sequence ID" value="MBB5182211.1"/>
    <property type="molecule type" value="Genomic_DNA"/>
</dbReference>
<comment type="caution">
    <text evidence="1">The sequence shown here is derived from an EMBL/GenBank/DDBJ whole genome shotgun (WGS) entry which is preliminary data.</text>
</comment>
<organism evidence="1 2">
    <name type="scientific">Catenisphaera adipataccumulans</name>
    <dbReference type="NCBI Taxonomy" id="700500"/>
    <lineage>
        <taxon>Bacteria</taxon>
        <taxon>Bacillati</taxon>
        <taxon>Bacillota</taxon>
        <taxon>Erysipelotrichia</taxon>
        <taxon>Erysipelotrichales</taxon>
        <taxon>Erysipelotrichaceae</taxon>
        <taxon>Catenisphaera</taxon>
    </lineage>
</organism>
<reference evidence="1 2" key="1">
    <citation type="submission" date="2020-08" db="EMBL/GenBank/DDBJ databases">
        <title>Genomic Encyclopedia of Type Strains, Phase IV (KMG-IV): sequencing the most valuable type-strain genomes for metagenomic binning, comparative biology and taxonomic classification.</title>
        <authorList>
            <person name="Goeker M."/>
        </authorList>
    </citation>
    <scope>NUCLEOTIDE SEQUENCE [LARGE SCALE GENOMIC DNA]</scope>
    <source>
        <strain evidence="1 2">DSM 25799</strain>
    </source>
</reference>
<evidence type="ECO:0000313" key="1">
    <source>
        <dbReference type="EMBL" id="MBB5182211.1"/>
    </source>
</evidence>
<proteinExistence type="predicted"/>
<evidence type="ECO:0008006" key="3">
    <source>
        <dbReference type="Google" id="ProtNLM"/>
    </source>
</evidence>
<name>A0A7W8CV67_9FIRM</name>
<evidence type="ECO:0000313" key="2">
    <source>
        <dbReference type="Proteomes" id="UP000539953"/>
    </source>
</evidence>
<dbReference type="AlphaFoldDB" id="A0A7W8CV67"/>